<organism evidence="4 5">
    <name type="scientific">Nonomuraea roseola</name>
    <dbReference type="NCBI Taxonomy" id="46179"/>
    <lineage>
        <taxon>Bacteria</taxon>
        <taxon>Bacillati</taxon>
        <taxon>Actinomycetota</taxon>
        <taxon>Actinomycetes</taxon>
        <taxon>Streptosporangiales</taxon>
        <taxon>Streptosporangiaceae</taxon>
        <taxon>Nonomuraea</taxon>
    </lineage>
</organism>
<feature type="region of interest" description="Disordered" evidence="2">
    <location>
        <begin position="77"/>
        <end position="109"/>
    </location>
</feature>
<dbReference type="InterPro" id="IPR023393">
    <property type="entry name" value="START-like_dom_sf"/>
</dbReference>
<dbReference type="InterPro" id="IPR013538">
    <property type="entry name" value="ASHA1/2-like_C"/>
</dbReference>
<keyword evidence="5" id="KW-1185">Reference proteome</keyword>
<dbReference type="Pfam" id="PF08327">
    <property type="entry name" value="AHSA1"/>
    <property type="match status" value="1"/>
</dbReference>
<sequence>MELGPYERIVFTFGWEATPEAPDIPPGTTRVEVTLTQDGEGTRLILRDSGLPDMLEQETGSGWAAVLGRLARARTGADGLSATATPGPPHRPDRRSGDHAVRNRAARSS</sequence>
<evidence type="ECO:0000256" key="1">
    <source>
        <dbReference type="ARBA" id="ARBA00006817"/>
    </source>
</evidence>
<dbReference type="EMBL" id="JBHMCE010000023">
    <property type="protein sequence ID" value="MFB9534025.1"/>
    <property type="molecule type" value="Genomic_DNA"/>
</dbReference>
<evidence type="ECO:0000313" key="5">
    <source>
        <dbReference type="Proteomes" id="UP001589646"/>
    </source>
</evidence>
<name>A0ABV5QEU1_9ACTN</name>
<evidence type="ECO:0000313" key="4">
    <source>
        <dbReference type="EMBL" id="MFB9534025.1"/>
    </source>
</evidence>
<comment type="similarity">
    <text evidence="1">Belongs to the AHA1 family.</text>
</comment>
<comment type="caution">
    <text evidence="4">The sequence shown here is derived from an EMBL/GenBank/DDBJ whole genome shotgun (WGS) entry which is preliminary data.</text>
</comment>
<dbReference type="CDD" id="cd07814">
    <property type="entry name" value="SRPBCC_CalC_Aha1-like"/>
    <property type="match status" value="1"/>
</dbReference>
<evidence type="ECO:0000259" key="3">
    <source>
        <dbReference type="Pfam" id="PF08327"/>
    </source>
</evidence>
<accession>A0ABV5QEU1</accession>
<reference evidence="4 5" key="1">
    <citation type="submission" date="2024-09" db="EMBL/GenBank/DDBJ databases">
        <authorList>
            <person name="Sun Q."/>
            <person name="Mori K."/>
        </authorList>
    </citation>
    <scope>NUCLEOTIDE SEQUENCE [LARGE SCALE GENOMIC DNA]</scope>
    <source>
        <strain evidence="4 5">JCM 3323</strain>
    </source>
</reference>
<feature type="compositionally biased region" description="Basic and acidic residues" evidence="2">
    <location>
        <begin position="90"/>
        <end position="101"/>
    </location>
</feature>
<proteinExistence type="inferred from homology"/>
<feature type="domain" description="Activator of Hsp90 ATPase homologue 1/2-like C-terminal" evidence="3">
    <location>
        <begin position="2"/>
        <end position="72"/>
    </location>
</feature>
<evidence type="ECO:0000256" key="2">
    <source>
        <dbReference type="SAM" id="MobiDB-lite"/>
    </source>
</evidence>
<dbReference type="RefSeq" id="WP_346117825.1">
    <property type="nucleotide sequence ID" value="NZ_BAAAXC010000005.1"/>
</dbReference>
<dbReference type="Gene3D" id="3.30.530.20">
    <property type="match status" value="1"/>
</dbReference>
<dbReference type="SUPFAM" id="SSF55961">
    <property type="entry name" value="Bet v1-like"/>
    <property type="match status" value="1"/>
</dbReference>
<dbReference type="Proteomes" id="UP001589646">
    <property type="component" value="Unassembled WGS sequence"/>
</dbReference>
<protein>
    <submittedName>
        <fullName evidence="4">SRPBCC domain-containing protein</fullName>
    </submittedName>
</protein>
<gene>
    <name evidence="4" type="ORF">ACFFRN_46150</name>
</gene>